<dbReference type="SUPFAM" id="SSF143744">
    <property type="entry name" value="GlcG-like"/>
    <property type="match status" value="1"/>
</dbReference>
<accession>I4B3U0</accession>
<dbReference type="EMBL" id="CP002959">
    <property type="protein sequence ID" value="AFM11947.1"/>
    <property type="molecule type" value="Genomic_DNA"/>
</dbReference>
<dbReference type="RefSeq" id="WP_014802463.1">
    <property type="nucleotide sequence ID" value="NC_018020.1"/>
</dbReference>
<dbReference type="PANTHER" id="PTHR34309">
    <property type="entry name" value="SLR1406 PROTEIN"/>
    <property type="match status" value="1"/>
</dbReference>
<dbReference type="HOGENOM" id="CLU_103773_1_1_12"/>
<name>I4B3U0_TURPD</name>
<dbReference type="InterPro" id="IPR038084">
    <property type="entry name" value="PduO/GlcC-like_sf"/>
</dbReference>
<protein>
    <recommendedName>
        <fullName evidence="3">Heme-binding protein</fullName>
    </recommendedName>
</protein>
<dbReference type="InterPro" id="IPR005624">
    <property type="entry name" value="PduO/GlcC-like"/>
</dbReference>
<dbReference type="OrthoDB" id="9778896at2"/>
<organism evidence="1 2">
    <name type="scientific">Turneriella parva (strain ATCC BAA-1111 / DSM 21527 / NCTC 11395 / H)</name>
    <name type="common">Leptospira parva</name>
    <dbReference type="NCBI Taxonomy" id="869212"/>
    <lineage>
        <taxon>Bacteria</taxon>
        <taxon>Pseudomonadati</taxon>
        <taxon>Spirochaetota</taxon>
        <taxon>Spirochaetia</taxon>
        <taxon>Leptospirales</taxon>
        <taxon>Leptospiraceae</taxon>
        <taxon>Turneriella</taxon>
    </lineage>
</organism>
<evidence type="ECO:0000313" key="2">
    <source>
        <dbReference type="Proteomes" id="UP000006048"/>
    </source>
</evidence>
<dbReference type="Pfam" id="PF03928">
    <property type="entry name" value="HbpS-like"/>
    <property type="match status" value="1"/>
</dbReference>
<sequence length="134" mass="14071">MTYGKPITLADAKKIVAAAQAEAIKNGWHMAIAIYDSGANLVLLEKMDNTQLGSIEICQQKALTSVKFRRATKAFEEAVEKGGMNLKILSMSNVIPVEGGELIVKNDEIIGAIGVSGALSAQDTQVAKAGLAAL</sequence>
<evidence type="ECO:0000313" key="1">
    <source>
        <dbReference type="EMBL" id="AFM11947.1"/>
    </source>
</evidence>
<proteinExistence type="predicted"/>
<evidence type="ECO:0008006" key="3">
    <source>
        <dbReference type="Google" id="ProtNLM"/>
    </source>
</evidence>
<dbReference type="Gene3D" id="3.30.450.150">
    <property type="entry name" value="Haem-degrading domain"/>
    <property type="match status" value="1"/>
</dbReference>
<dbReference type="InterPro" id="IPR052517">
    <property type="entry name" value="GlcG_carb_metab_protein"/>
</dbReference>
<dbReference type="STRING" id="869212.Turpa_1299"/>
<dbReference type="Proteomes" id="UP000006048">
    <property type="component" value="Chromosome"/>
</dbReference>
<reference evidence="1 2" key="1">
    <citation type="submission" date="2012-06" db="EMBL/GenBank/DDBJ databases">
        <title>The complete chromosome of genome of Turneriella parva DSM 21527.</title>
        <authorList>
            <consortium name="US DOE Joint Genome Institute (JGI-PGF)"/>
            <person name="Lucas S."/>
            <person name="Han J."/>
            <person name="Lapidus A."/>
            <person name="Bruce D."/>
            <person name="Goodwin L."/>
            <person name="Pitluck S."/>
            <person name="Peters L."/>
            <person name="Kyrpides N."/>
            <person name="Mavromatis K."/>
            <person name="Ivanova N."/>
            <person name="Mikhailova N."/>
            <person name="Chertkov O."/>
            <person name="Detter J.C."/>
            <person name="Tapia R."/>
            <person name="Han C."/>
            <person name="Land M."/>
            <person name="Hauser L."/>
            <person name="Markowitz V."/>
            <person name="Cheng J.-F."/>
            <person name="Hugenholtz P."/>
            <person name="Woyke T."/>
            <person name="Wu D."/>
            <person name="Gronow S."/>
            <person name="Wellnitz S."/>
            <person name="Brambilla E."/>
            <person name="Klenk H.-P."/>
            <person name="Eisen J.A."/>
        </authorList>
    </citation>
    <scope>NUCLEOTIDE SEQUENCE [LARGE SCALE GENOMIC DNA]</scope>
    <source>
        <strain evidence="2">ATCC BAA-1111 / DSM 21527 / NCTC 11395 / H</strain>
    </source>
</reference>
<gene>
    <name evidence="1" type="ordered locus">Turpa_1299</name>
</gene>
<dbReference type="PANTHER" id="PTHR34309:SF1">
    <property type="entry name" value="PROTEIN GLCG"/>
    <property type="match status" value="1"/>
</dbReference>
<dbReference type="AlphaFoldDB" id="I4B3U0"/>
<keyword evidence="2" id="KW-1185">Reference proteome</keyword>
<dbReference type="KEGG" id="tpx:Turpa_1299"/>